<evidence type="ECO:0000256" key="4">
    <source>
        <dbReference type="ARBA" id="ARBA00022833"/>
    </source>
</evidence>
<dbReference type="RefSeq" id="WP_092874553.1">
    <property type="nucleotide sequence ID" value="NZ_FOJY01000025.1"/>
</dbReference>
<dbReference type="GO" id="GO:0016787">
    <property type="term" value="F:hydrolase activity"/>
    <property type="evidence" value="ECO:0007669"/>
    <property type="project" value="UniProtKB-KW"/>
</dbReference>
<dbReference type="InterPro" id="IPR051453">
    <property type="entry name" value="MBL_Glyoxalase_II"/>
</dbReference>
<dbReference type="SUPFAM" id="SSF56281">
    <property type="entry name" value="Metallo-hydrolase/oxidoreductase"/>
    <property type="match status" value="1"/>
</dbReference>
<evidence type="ECO:0000256" key="3">
    <source>
        <dbReference type="ARBA" id="ARBA00022801"/>
    </source>
</evidence>
<dbReference type="InterPro" id="IPR036866">
    <property type="entry name" value="RibonucZ/Hydroxyglut_hydro"/>
</dbReference>
<dbReference type="STRING" id="1120918.SAMN05216249_12522"/>
<accession>A0A1I1AHZ3</accession>
<dbReference type="CDD" id="cd06262">
    <property type="entry name" value="metallo-hydrolase-like_MBL-fold"/>
    <property type="match status" value="1"/>
</dbReference>
<evidence type="ECO:0000259" key="5">
    <source>
        <dbReference type="SMART" id="SM00849"/>
    </source>
</evidence>
<keyword evidence="3" id="KW-0378">Hydrolase</keyword>
<reference evidence="6 7" key="1">
    <citation type="submission" date="2016-10" db="EMBL/GenBank/DDBJ databases">
        <authorList>
            <person name="de Groot N.N."/>
        </authorList>
    </citation>
    <scope>NUCLEOTIDE SEQUENCE [LARGE SCALE GENOMIC DNA]</scope>
    <source>
        <strain evidence="6 7">DSM 5522</strain>
    </source>
</reference>
<feature type="domain" description="Metallo-beta-lactamase" evidence="5">
    <location>
        <begin position="13"/>
        <end position="190"/>
    </location>
</feature>
<evidence type="ECO:0000313" key="7">
    <source>
        <dbReference type="Proteomes" id="UP000198838"/>
    </source>
</evidence>
<comment type="cofactor">
    <cofactor evidence="1">
        <name>Zn(2+)</name>
        <dbReference type="ChEBI" id="CHEBI:29105"/>
    </cofactor>
</comment>
<gene>
    <name evidence="6" type="ORF">SAMN05216249_12522</name>
</gene>
<organism evidence="6 7">
    <name type="scientific">Acetitomaculum ruminis DSM 5522</name>
    <dbReference type="NCBI Taxonomy" id="1120918"/>
    <lineage>
        <taxon>Bacteria</taxon>
        <taxon>Bacillati</taxon>
        <taxon>Bacillota</taxon>
        <taxon>Clostridia</taxon>
        <taxon>Lachnospirales</taxon>
        <taxon>Lachnospiraceae</taxon>
        <taxon>Acetitomaculum</taxon>
    </lineage>
</organism>
<dbReference type="GO" id="GO:0046872">
    <property type="term" value="F:metal ion binding"/>
    <property type="evidence" value="ECO:0007669"/>
    <property type="project" value="UniProtKB-KW"/>
</dbReference>
<keyword evidence="4" id="KW-0862">Zinc</keyword>
<dbReference type="Proteomes" id="UP000198838">
    <property type="component" value="Unassembled WGS sequence"/>
</dbReference>
<dbReference type="EMBL" id="FOJY01000025">
    <property type="protein sequence ID" value="SFB36070.1"/>
    <property type="molecule type" value="Genomic_DNA"/>
</dbReference>
<dbReference type="Pfam" id="PF00753">
    <property type="entry name" value="Lactamase_B"/>
    <property type="match status" value="1"/>
</dbReference>
<dbReference type="Gene3D" id="3.60.15.10">
    <property type="entry name" value="Ribonuclease Z/Hydroxyacylglutathione hydrolase-like"/>
    <property type="match status" value="1"/>
</dbReference>
<dbReference type="PANTHER" id="PTHR46233">
    <property type="entry name" value="HYDROXYACYLGLUTATHIONE HYDROLASE GLOC"/>
    <property type="match status" value="1"/>
</dbReference>
<evidence type="ECO:0000313" key="6">
    <source>
        <dbReference type="EMBL" id="SFB36070.1"/>
    </source>
</evidence>
<dbReference type="AlphaFoldDB" id="A0A1I1AHZ3"/>
<sequence>MFELKRYLVGEIQTNCYILYNDDTKECIMVDPGDEGKRLYKILEDEGLTLKAILITHAHFDHICAAQFIADKTGAKIIAGSDEKESFLNDVINLTGYYHGQSPKVDVFYDDGDEISLIGLSIKVIFTPGHTIGSVCYYIDSEKLLFSGDTLFNYSVGRTDFPTGDKDAIVRSLNDRLMKLDDDVKVMPGHGPDTTIGFERENNPFVL</sequence>
<dbReference type="OrthoDB" id="9802248at2"/>
<evidence type="ECO:0000256" key="1">
    <source>
        <dbReference type="ARBA" id="ARBA00001947"/>
    </source>
</evidence>
<protein>
    <submittedName>
        <fullName evidence="6">Glyoxylase, beta-lactamase superfamily II</fullName>
    </submittedName>
</protein>
<name>A0A1I1AHZ3_9FIRM</name>
<evidence type="ECO:0000256" key="2">
    <source>
        <dbReference type="ARBA" id="ARBA00022723"/>
    </source>
</evidence>
<keyword evidence="2" id="KW-0479">Metal-binding</keyword>
<dbReference type="InterPro" id="IPR001279">
    <property type="entry name" value="Metallo-B-lactamas"/>
</dbReference>
<proteinExistence type="predicted"/>
<dbReference type="PANTHER" id="PTHR46233:SF3">
    <property type="entry name" value="HYDROXYACYLGLUTATHIONE HYDROLASE GLOC"/>
    <property type="match status" value="1"/>
</dbReference>
<dbReference type="SMART" id="SM00849">
    <property type="entry name" value="Lactamase_B"/>
    <property type="match status" value="1"/>
</dbReference>
<keyword evidence="7" id="KW-1185">Reference proteome</keyword>